<evidence type="ECO:0000256" key="1">
    <source>
        <dbReference type="SAM" id="MobiDB-lite"/>
    </source>
</evidence>
<feature type="region of interest" description="Disordered" evidence="1">
    <location>
        <begin position="195"/>
        <end position="221"/>
    </location>
</feature>
<feature type="compositionally biased region" description="Basic residues" evidence="1">
    <location>
        <begin position="911"/>
        <end position="929"/>
    </location>
</feature>
<evidence type="ECO:0000313" key="2">
    <source>
        <dbReference type="Proteomes" id="UP001652740"/>
    </source>
</evidence>
<reference evidence="3" key="1">
    <citation type="submission" date="2025-08" db="UniProtKB">
        <authorList>
            <consortium name="RefSeq"/>
        </authorList>
    </citation>
    <scope>IDENTIFICATION</scope>
    <source>
        <tissue evidence="3">Whole larvae</tissue>
    </source>
</reference>
<protein>
    <submittedName>
        <fullName evidence="3">Metacaspase-2-like</fullName>
    </submittedName>
</protein>
<dbReference type="Proteomes" id="UP001652740">
    <property type="component" value="Unplaced"/>
</dbReference>
<feature type="region of interest" description="Disordered" evidence="1">
    <location>
        <begin position="694"/>
        <end position="729"/>
    </location>
</feature>
<dbReference type="GeneID" id="113519776"/>
<feature type="compositionally biased region" description="Polar residues" evidence="1">
    <location>
        <begin position="872"/>
        <end position="894"/>
    </location>
</feature>
<feature type="region of interest" description="Disordered" evidence="1">
    <location>
        <begin position="123"/>
        <end position="147"/>
    </location>
</feature>
<dbReference type="InParanoid" id="A0A6J1X495"/>
<dbReference type="RefSeq" id="XP_026760776.2">
    <property type="nucleotide sequence ID" value="XM_026904975.3"/>
</dbReference>
<feature type="region of interest" description="Disordered" evidence="1">
    <location>
        <begin position="867"/>
        <end position="934"/>
    </location>
</feature>
<sequence>MPPRTRGRSTKTLKENTDVLERNKSRIKRKVTKAPRKALTDKINSASDDDMSVEKQKILKIVIPKIPISGFESRNVARPCRERRLPSRYIESDFLKNSSNSKYDTVIDSTVKVSSINLTKKSKTTKLIKKQSSSNESPIPSPLKTPQKVTNVENNLVVNRPKRLCKLPSKFKDHSLSPTKSCVIQPCHASTPIVQNKTTRTNQNVTPSKKSTSDELNKKNDKTNNCVTMIKQTPQKRHIQSPIKKSISDTNNNANQKLLRVRTNNKASQEKKSTQVIVSNHFSNKISNKNLSFKVLEDKPSSKKSDNLDVYEFTYDPNEEPPPKKKRKRVTKKKPVQTRTVVFKNSYDRNVNKVLAALKNVVAKKSPIPQVLTSDVDIEKNIKQVVNGNKTSTQNINYDNIQINTNKDKIDTRSQRNVQNNNKIDARPQTSVQNNDKIDVRPEINIQNVDSIINHVQNNEPRNETVNNITVPSKNYNSVRVEDIAADFEIDIDHNDINYSPVNSPHRANTPTQQISSVTEYNSQRSVHDKDSLNRQGNLSFFDDIPIASSSMNMSVRHPQASPWRVEFGNLPVKWHSNTYVKPNMTPAVESSFISCEDNKKKHVYTNMLPQPDEVLPEIIQNNEPNLKQTSIISFIREIAEKNAAKKKRGRSVTPTKVNSIFEDITNVSGNIHTAAVHKTPNKGSKTMKEKLVTSNKESVENVTNSSSDLIDDKENHDENVEQTNNKSAQKDKNATFFGFDDSEDQENVSPIKIDNPRVLALRPRARAVLQEINAQPGPTRAVLPIAAKSRIVASSDALKRVYEEIKSATDAPVISDKHAEEKNEGITNINNSSSDSELSGDDSQSVHLFEDLEIIHHLKPLRKSYGKSKKVTFQQRSTSDSDVQNSDAEQAVSSDEDDLADLTFTMPKAQLKKKPKITRKKPTKKQNKAKKEEEAAEAWAAGFNSMCEDIEEFPLVVE</sequence>
<proteinExistence type="predicted"/>
<feature type="compositionally biased region" description="Polar residues" evidence="1">
    <location>
        <begin position="195"/>
        <end position="210"/>
    </location>
</feature>
<feature type="region of interest" description="Disordered" evidence="1">
    <location>
        <begin position="814"/>
        <end position="843"/>
    </location>
</feature>
<feature type="compositionally biased region" description="Basic residues" evidence="1">
    <location>
        <begin position="25"/>
        <end position="36"/>
    </location>
</feature>
<feature type="compositionally biased region" description="Basic residues" evidence="1">
    <location>
        <begin position="1"/>
        <end position="11"/>
    </location>
</feature>
<feature type="region of interest" description="Disordered" evidence="1">
    <location>
        <begin position="313"/>
        <end position="335"/>
    </location>
</feature>
<organism evidence="2 3">
    <name type="scientific">Galleria mellonella</name>
    <name type="common">Greater wax moth</name>
    <dbReference type="NCBI Taxonomy" id="7137"/>
    <lineage>
        <taxon>Eukaryota</taxon>
        <taxon>Metazoa</taxon>
        <taxon>Ecdysozoa</taxon>
        <taxon>Arthropoda</taxon>
        <taxon>Hexapoda</taxon>
        <taxon>Insecta</taxon>
        <taxon>Pterygota</taxon>
        <taxon>Neoptera</taxon>
        <taxon>Endopterygota</taxon>
        <taxon>Lepidoptera</taxon>
        <taxon>Glossata</taxon>
        <taxon>Ditrysia</taxon>
        <taxon>Pyraloidea</taxon>
        <taxon>Pyralidae</taxon>
        <taxon>Galleriinae</taxon>
        <taxon>Galleria</taxon>
    </lineage>
</organism>
<feature type="compositionally biased region" description="Polar residues" evidence="1">
    <location>
        <begin position="694"/>
        <end position="709"/>
    </location>
</feature>
<name>A0A6J1X495_GALME</name>
<accession>A0A6J1X495</accession>
<gene>
    <name evidence="3" type="primary">LOC113519776</name>
</gene>
<feature type="compositionally biased region" description="Basic and acidic residues" evidence="1">
    <location>
        <begin position="816"/>
        <end position="825"/>
    </location>
</feature>
<feature type="compositionally biased region" description="Low complexity" evidence="1">
    <location>
        <begin position="833"/>
        <end position="843"/>
    </location>
</feature>
<dbReference type="AlphaFoldDB" id="A0A6J1X495"/>
<keyword evidence="2" id="KW-1185">Reference proteome</keyword>
<feature type="compositionally biased region" description="Basic and acidic residues" evidence="1">
    <location>
        <begin position="12"/>
        <end position="24"/>
    </location>
</feature>
<feature type="compositionally biased region" description="Basic and acidic residues" evidence="1">
    <location>
        <begin position="711"/>
        <end position="720"/>
    </location>
</feature>
<feature type="compositionally biased region" description="Basic residues" evidence="1">
    <location>
        <begin position="324"/>
        <end position="335"/>
    </location>
</feature>
<feature type="compositionally biased region" description="Basic and acidic residues" evidence="1">
    <location>
        <begin position="211"/>
        <end position="221"/>
    </location>
</feature>
<feature type="region of interest" description="Disordered" evidence="1">
    <location>
        <begin position="1"/>
        <end position="50"/>
    </location>
</feature>
<dbReference type="KEGG" id="gmw:113519776"/>
<evidence type="ECO:0000313" key="3">
    <source>
        <dbReference type="RefSeq" id="XP_026760776.2"/>
    </source>
</evidence>